<dbReference type="Proteomes" id="UP001189429">
    <property type="component" value="Unassembled WGS sequence"/>
</dbReference>
<keyword evidence="1" id="KW-0677">Repeat</keyword>
<sequence>VGRGRQGARLARGPGARRQQSPEAAPRHLPRQLQGPQAGGLAGSPACPPGGGETIKGIRERSGADIKIEHVPTDPEGTATIIGDVQKTEEMIKEALASKGYPLLPPGERKMQLLPGGMPQMPGLNGASGPLGGAPVPMVPPGGMLPPAGGMQAPLALPPLAGGAAQPGMLPPVARPQGMDPSADVEVPAELVQLLIGPGGANLKDIRARTGDRVYISVMPASMPGGPQYVRCVGEASEMAKGLVRAKLEELRPGAGQLQGPGACAPLQPQVPSFGAGTPGCRPVLARPYLAGGCGGCGGCGVISGASAKSGHASVYMSYDKTAYKPGRDQKGADWHAQSSSWDQQSHEPDKKSDDEDRNFKIDQHCNGDQDGNGARWCEGLARGQRANDTRRDFLTAAKEEIDELPFVFLKVREMDEVFDSVLQLFGYVQNLGEQEFLTYFASQGTRARHLVRNGISGIRGKIKDRVRCLGPRILVRDSKHQEVARRCSAARTAFYRVGGIWSLAISFKLRKLLLVGNAQNAILSGLEAFVLSKADRRRLGSCLASLARLAMLASPWLSQMTRDLEFAAGVVDSEAIDVLLNDMNTFNTKGEMKDFCALDMGVLRASSIFRGSCLHSVPNIVRVRERPKMELAMPSWFSGKKREGDNAEPPSAGAAGSAAGGRAKTAKKGDRGGKGGEDMAKVVAQVVRLLLTVTRELGDVASVVFLRWDIALDRGLPACLAVSGKKCDDQSKDMRARQAEGVEQDFKARGPPHIHISASAMQSCAARAPTAGSTEEAEKTLKQDSKDWWTQHMREEMPLKEIGRAVPYFRCKPLRRENRCAIVTRADFNKPMGVEAPRNLEAVIEAEGGEFLLGSALMGAKRLIQSRISVPEPSDLPAGVPPTAVKSPPATRMPPPVSALAAQQLHSNQMKTLLDQMHVMAQQLAEVQLGLATVPVRPAGPMSDEEIMRLAHRIRIADRGALQAAAEQQEEGDLEGSPRL</sequence>
<keyword evidence="2" id="KW-0694">RNA-binding</keyword>
<evidence type="ECO:0000313" key="6">
    <source>
        <dbReference type="Proteomes" id="UP001189429"/>
    </source>
</evidence>
<feature type="region of interest" description="Disordered" evidence="3">
    <location>
        <begin position="1"/>
        <end position="61"/>
    </location>
</feature>
<feature type="domain" description="K Homology" evidence="4">
    <location>
        <begin position="179"/>
        <end position="249"/>
    </location>
</feature>
<protein>
    <recommendedName>
        <fullName evidence="4">K Homology domain-containing protein</fullName>
    </recommendedName>
</protein>
<dbReference type="PROSITE" id="PS50084">
    <property type="entry name" value="KH_TYPE_1"/>
    <property type="match status" value="2"/>
</dbReference>
<dbReference type="SUPFAM" id="SSF54791">
    <property type="entry name" value="Eukaryotic type KH-domain (KH-domain type I)"/>
    <property type="match status" value="2"/>
</dbReference>
<evidence type="ECO:0000313" key="5">
    <source>
        <dbReference type="EMBL" id="CAK0902526.1"/>
    </source>
</evidence>
<dbReference type="PANTHER" id="PTHR10288">
    <property type="entry name" value="KH DOMAIN CONTAINING RNA BINDING PROTEIN"/>
    <property type="match status" value="1"/>
</dbReference>
<feature type="region of interest" description="Disordered" evidence="3">
    <location>
        <begin position="636"/>
        <end position="677"/>
    </location>
</feature>
<gene>
    <name evidence="5" type="ORF">PCOR1329_LOCUS79117</name>
</gene>
<feature type="region of interest" description="Disordered" evidence="3">
    <location>
        <begin position="766"/>
        <end position="785"/>
    </location>
</feature>
<feature type="compositionally biased region" description="Basic and acidic residues" evidence="3">
    <location>
        <begin position="668"/>
        <end position="677"/>
    </location>
</feature>
<feature type="compositionally biased region" description="Low complexity" evidence="3">
    <location>
        <begin position="7"/>
        <end position="19"/>
    </location>
</feature>
<keyword evidence="6" id="KW-1185">Reference proteome</keyword>
<dbReference type="Gene3D" id="3.30.1370.10">
    <property type="entry name" value="K Homology domain, type 1"/>
    <property type="match status" value="2"/>
</dbReference>
<feature type="compositionally biased region" description="Basic and acidic residues" evidence="3">
    <location>
        <begin position="345"/>
        <end position="367"/>
    </location>
</feature>
<dbReference type="InterPro" id="IPR004087">
    <property type="entry name" value="KH_dom"/>
</dbReference>
<dbReference type="CDD" id="cd00105">
    <property type="entry name" value="KH-I"/>
    <property type="match status" value="2"/>
</dbReference>
<feature type="region of interest" description="Disordered" evidence="3">
    <location>
        <begin position="328"/>
        <end position="367"/>
    </location>
</feature>
<feature type="region of interest" description="Disordered" evidence="3">
    <location>
        <begin position="875"/>
        <end position="895"/>
    </location>
</feature>
<comment type="caution">
    <text evidence="5">The sequence shown here is derived from an EMBL/GenBank/DDBJ whole genome shotgun (WGS) entry which is preliminary data.</text>
</comment>
<dbReference type="EMBL" id="CAUYUJ010021082">
    <property type="protein sequence ID" value="CAK0902526.1"/>
    <property type="molecule type" value="Genomic_DNA"/>
</dbReference>
<reference evidence="5" key="1">
    <citation type="submission" date="2023-10" db="EMBL/GenBank/DDBJ databases">
        <authorList>
            <person name="Chen Y."/>
            <person name="Shah S."/>
            <person name="Dougan E. K."/>
            <person name="Thang M."/>
            <person name="Chan C."/>
        </authorList>
    </citation>
    <scope>NUCLEOTIDE SEQUENCE [LARGE SCALE GENOMIC DNA]</scope>
</reference>
<proteinExistence type="predicted"/>
<feature type="compositionally biased region" description="Low complexity" evidence="3">
    <location>
        <begin position="648"/>
        <end position="664"/>
    </location>
</feature>
<dbReference type="InterPro" id="IPR004088">
    <property type="entry name" value="KH_dom_type_1"/>
</dbReference>
<name>A0ABN9XRC2_9DINO</name>
<accession>A0ABN9XRC2</accession>
<dbReference type="InterPro" id="IPR036612">
    <property type="entry name" value="KH_dom_type_1_sf"/>
</dbReference>
<evidence type="ECO:0000256" key="3">
    <source>
        <dbReference type="SAM" id="MobiDB-lite"/>
    </source>
</evidence>
<evidence type="ECO:0000259" key="4">
    <source>
        <dbReference type="SMART" id="SM00322"/>
    </source>
</evidence>
<organism evidence="5 6">
    <name type="scientific">Prorocentrum cordatum</name>
    <dbReference type="NCBI Taxonomy" id="2364126"/>
    <lineage>
        <taxon>Eukaryota</taxon>
        <taxon>Sar</taxon>
        <taxon>Alveolata</taxon>
        <taxon>Dinophyceae</taxon>
        <taxon>Prorocentrales</taxon>
        <taxon>Prorocentraceae</taxon>
        <taxon>Prorocentrum</taxon>
    </lineage>
</organism>
<dbReference type="SMART" id="SM00322">
    <property type="entry name" value="KH"/>
    <property type="match status" value="1"/>
</dbReference>
<evidence type="ECO:0000256" key="2">
    <source>
        <dbReference type="PROSITE-ProRule" id="PRU00117"/>
    </source>
</evidence>
<feature type="non-terminal residue" evidence="5">
    <location>
        <position position="1"/>
    </location>
</feature>
<evidence type="ECO:0000256" key="1">
    <source>
        <dbReference type="ARBA" id="ARBA00022737"/>
    </source>
</evidence>
<feature type="region of interest" description="Disordered" evidence="3">
    <location>
        <begin position="962"/>
        <end position="981"/>
    </location>
</feature>
<dbReference type="Pfam" id="PF00013">
    <property type="entry name" value="KH_1"/>
    <property type="match status" value="2"/>
</dbReference>